<dbReference type="SMART" id="SM00824">
    <property type="entry name" value="PKS_TE"/>
    <property type="match status" value="1"/>
</dbReference>
<dbReference type="PROSITE" id="PS00012">
    <property type="entry name" value="PHOSPHOPANTETHEINE"/>
    <property type="match status" value="1"/>
</dbReference>
<evidence type="ECO:0000256" key="6">
    <source>
        <dbReference type="ARBA" id="ARBA00023268"/>
    </source>
</evidence>
<feature type="domain" description="Ketosynthase family 3 (KS3)" evidence="9">
    <location>
        <begin position="33"/>
        <end position="452"/>
    </location>
</feature>
<dbReference type="InterPro" id="IPR016039">
    <property type="entry name" value="Thiolase-like"/>
</dbReference>
<evidence type="ECO:0000256" key="5">
    <source>
        <dbReference type="ARBA" id="ARBA00023194"/>
    </source>
</evidence>
<dbReference type="SUPFAM" id="SSF53901">
    <property type="entry name" value="Thiolase-like"/>
    <property type="match status" value="1"/>
</dbReference>
<dbReference type="InterPro" id="IPR016036">
    <property type="entry name" value="Malonyl_transacylase_ACP-bd"/>
</dbReference>
<dbReference type="Gene3D" id="1.10.1200.10">
    <property type="entry name" value="ACP-like"/>
    <property type="match status" value="1"/>
</dbReference>
<dbReference type="SMART" id="SM00827">
    <property type="entry name" value="PKS_AT"/>
    <property type="match status" value="1"/>
</dbReference>
<dbReference type="PROSITE" id="PS00606">
    <property type="entry name" value="KS3_1"/>
    <property type="match status" value="1"/>
</dbReference>
<keyword evidence="2" id="KW-0596">Phosphopantetheine</keyword>
<dbReference type="InterPro" id="IPR015083">
    <property type="entry name" value="NorB/c/GfsB-D-like_docking"/>
</dbReference>
<dbReference type="Gene3D" id="3.40.47.10">
    <property type="match status" value="1"/>
</dbReference>
<protein>
    <submittedName>
        <fullName evidence="10">Type I polyketide synthase</fullName>
    </submittedName>
</protein>
<dbReference type="InterPro" id="IPR014043">
    <property type="entry name" value="Acyl_transferase_dom"/>
</dbReference>
<evidence type="ECO:0000256" key="1">
    <source>
        <dbReference type="ARBA" id="ARBA00001957"/>
    </source>
</evidence>
<dbReference type="InterPro" id="IPR020841">
    <property type="entry name" value="PKS_Beta-ketoAc_synthase_dom"/>
</dbReference>
<comment type="caution">
    <text evidence="10">The sequence shown here is derived from an EMBL/GenBank/DDBJ whole genome shotgun (WGS) entry which is preliminary data.</text>
</comment>
<keyword evidence="5" id="KW-0045">Antibiotic biosynthesis</keyword>
<dbReference type="PANTHER" id="PTHR43775">
    <property type="entry name" value="FATTY ACID SYNTHASE"/>
    <property type="match status" value="1"/>
</dbReference>
<evidence type="ECO:0000256" key="4">
    <source>
        <dbReference type="ARBA" id="ARBA00022679"/>
    </source>
</evidence>
<keyword evidence="3" id="KW-0597">Phosphoprotein</keyword>
<proteinExistence type="predicted"/>
<comment type="cofactor">
    <cofactor evidence="1">
        <name>pantetheine 4'-phosphate</name>
        <dbReference type="ChEBI" id="CHEBI:47942"/>
    </cofactor>
</comment>
<dbReference type="InterPro" id="IPR018201">
    <property type="entry name" value="Ketoacyl_synth_AS"/>
</dbReference>
<dbReference type="SMART" id="SM00825">
    <property type="entry name" value="PKS_KS"/>
    <property type="match status" value="1"/>
</dbReference>
<gene>
    <name evidence="10" type="ORF">ACFQVD_15125</name>
</gene>
<dbReference type="Proteomes" id="UP001596514">
    <property type="component" value="Unassembled WGS sequence"/>
</dbReference>
<keyword evidence="11" id="KW-1185">Reference proteome</keyword>
<dbReference type="Pfam" id="PF02801">
    <property type="entry name" value="Ketoacyl-synt_C"/>
    <property type="match status" value="1"/>
</dbReference>
<dbReference type="RefSeq" id="WP_343967964.1">
    <property type="nucleotide sequence ID" value="NZ_BAAAGK010000064.1"/>
</dbReference>
<evidence type="ECO:0000256" key="2">
    <source>
        <dbReference type="ARBA" id="ARBA00022450"/>
    </source>
</evidence>
<dbReference type="Pfam" id="PF00109">
    <property type="entry name" value="ketoacyl-synt"/>
    <property type="match status" value="1"/>
</dbReference>
<dbReference type="SUPFAM" id="SSF53474">
    <property type="entry name" value="alpha/beta-Hydrolases"/>
    <property type="match status" value="1"/>
</dbReference>
<dbReference type="SUPFAM" id="SSF52151">
    <property type="entry name" value="FabD/lysophospholipase-like"/>
    <property type="match status" value="1"/>
</dbReference>
<dbReference type="InterPro" id="IPR032821">
    <property type="entry name" value="PKS_assoc"/>
</dbReference>
<evidence type="ECO:0000313" key="10">
    <source>
        <dbReference type="EMBL" id="MFC7601427.1"/>
    </source>
</evidence>
<dbReference type="Pfam" id="PF00698">
    <property type="entry name" value="Acyl_transf_1"/>
    <property type="match status" value="1"/>
</dbReference>
<dbReference type="PROSITE" id="PS50075">
    <property type="entry name" value="CARRIER"/>
    <property type="match status" value="1"/>
</dbReference>
<dbReference type="InterPro" id="IPR036736">
    <property type="entry name" value="ACP-like_sf"/>
</dbReference>
<dbReference type="SMART" id="SM00823">
    <property type="entry name" value="PKS_PP"/>
    <property type="match status" value="1"/>
</dbReference>
<accession>A0ABW2SZW6</accession>
<dbReference type="Pfam" id="PF00550">
    <property type="entry name" value="PP-binding"/>
    <property type="match status" value="1"/>
</dbReference>
<dbReference type="EMBL" id="JBHTEE010000001">
    <property type="protein sequence ID" value="MFC7601427.1"/>
    <property type="molecule type" value="Genomic_DNA"/>
</dbReference>
<organism evidence="10 11">
    <name type="scientific">Streptosporangium amethystogenes subsp. fukuiense</name>
    <dbReference type="NCBI Taxonomy" id="698418"/>
    <lineage>
        <taxon>Bacteria</taxon>
        <taxon>Bacillati</taxon>
        <taxon>Actinomycetota</taxon>
        <taxon>Actinomycetes</taxon>
        <taxon>Streptosporangiales</taxon>
        <taxon>Streptosporangiaceae</taxon>
        <taxon>Streptosporangium</taxon>
    </lineage>
</organism>
<dbReference type="SUPFAM" id="SSF47336">
    <property type="entry name" value="ACP-like"/>
    <property type="match status" value="1"/>
</dbReference>
<dbReference type="InterPro" id="IPR001227">
    <property type="entry name" value="Ac_transferase_dom_sf"/>
</dbReference>
<dbReference type="InterPro" id="IPR050091">
    <property type="entry name" value="PKS_NRPS_Biosynth_Enz"/>
</dbReference>
<dbReference type="InterPro" id="IPR029058">
    <property type="entry name" value="AB_hydrolase_fold"/>
</dbReference>
<feature type="domain" description="Carrier" evidence="8">
    <location>
        <begin position="977"/>
        <end position="1052"/>
    </location>
</feature>
<evidence type="ECO:0000259" key="9">
    <source>
        <dbReference type="PROSITE" id="PS52004"/>
    </source>
</evidence>
<dbReference type="Pfam" id="PF16197">
    <property type="entry name" value="KAsynt_C_assoc"/>
    <property type="match status" value="1"/>
</dbReference>
<keyword evidence="4" id="KW-0808">Transferase</keyword>
<dbReference type="InterPro" id="IPR001031">
    <property type="entry name" value="Thioesterase"/>
</dbReference>
<dbReference type="Gene3D" id="3.40.366.10">
    <property type="entry name" value="Malonyl-Coenzyme A Acyl Carrier Protein, domain 2"/>
    <property type="match status" value="1"/>
</dbReference>
<dbReference type="Pfam" id="PF00975">
    <property type="entry name" value="Thioesterase"/>
    <property type="match status" value="1"/>
</dbReference>
<dbReference type="InterPro" id="IPR014031">
    <property type="entry name" value="Ketoacyl_synth_C"/>
</dbReference>
<dbReference type="InterPro" id="IPR006162">
    <property type="entry name" value="Ppantetheine_attach_site"/>
</dbReference>
<dbReference type="PANTHER" id="PTHR43775:SF51">
    <property type="entry name" value="INACTIVE PHENOLPHTHIOCEROL SYNTHESIS POLYKETIDE SYNTHASE TYPE I PKS1-RELATED"/>
    <property type="match status" value="1"/>
</dbReference>
<evidence type="ECO:0000256" key="3">
    <source>
        <dbReference type="ARBA" id="ARBA00022553"/>
    </source>
</evidence>
<dbReference type="InterPro" id="IPR014030">
    <property type="entry name" value="Ketoacyl_synth_N"/>
</dbReference>
<dbReference type="InterPro" id="IPR016035">
    <property type="entry name" value="Acyl_Trfase/lysoPLipase"/>
</dbReference>
<dbReference type="CDD" id="cd00833">
    <property type="entry name" value="PKS"/>
    <property type="match status" value="1"/>
</dbReference>
<dbReference type="Gene3D" id="3.40.50.1820">
    <property type="entry name" value="alpha/beta hydrolase"/>
    <property type="match status" value="1"/>
</dbReference>
<evidence type="ECO:0000259" key="8">
    <source>
        <dbReference type="PROSITE" id="PS50075"/>
    </source>
</evidence>
<dbReference type="Pfam" id="PF08990">
    <property type="entry name" value="Docking"/>
    <property type="match status" value="1"/>
</dbReference>
<keyword evidence="6" id="KW-0511">Multifunctional enzyme</keyword>
<evidence type="ECO:0000313" key="11">
    <source>
        <dbReference type="Proteomes" id="UP001596514"/>
    </source>
</evidence>
<keyword evidence="7" id="KW-0012">Acyltransferase</keyword>
<dbReference type="Gene3D" id="3.30.70.3290">
    <property type="match status" value="1"/>
</dbReference>
<dbReference type="InterPro" id="IPR020802">
    <property type="entry name" value="TesA-like"/>
</dbReference>
<dbReference type="SUPFAM" id="SSF55048">
    <property type="entry name" value="Probable ACP-binding domain of malonyl-CoA ACP transacylase"/>
    <property type="match status" value="1"/>
</dbReference>
<dbReference type="PROSITE" id="PS52004">
    <property type="entry name" value="KS3_2"/>
    <property type="match status" value="1"/>
</dbReference>
<sequence>MSEDRKLVEYLKWVTADLHETRRRLEEVESGRHEPIAIVSMSCRYPGGVGSPEDLWRLLSEGQDAISSFPADRGWDMEAMSAVGFECQGGFLSDVAEFDAGFFGISPREALATDPQQRLLLEGVWEAVERAGIDPVSLRGSHTGVFVGTNGQDYMNLCLETGTDVTNYFLTGAAASVLSGRLSYTLGLEGPTMTVDTACSSSLVAVHLAAQALRSGECGLALAGGVTVMATPLRFLGFGVESGMAPDGRCKAFSDTADGTTWSEGMGMLLLERLSDARRNGHQVLAVLRGSAINQDGASNGLTAPNGPSQRRVIRQALAGAGLTPAEVDAVEAHGTGTRLGDPIEAQALLATYGQNREADRPLLLGSIKSNLGHTQAAAGVAGVIKMVMAMRHGVLPRTLHIDTPSSHVDWTSGTVELLTEQAEWPQTGRPRRAGVSSFGISGTNAHVIIEQGPEAPQAEPGMQDPASAAGSVPWVVSARSGGALRAQARRLAAHVSAHRELKQGDVGFSLATTRSAFEHRAVVLAGDRDGVLAGLRAVAEDLPGAGVVRGVARAEPKLAVLFTGQGSQRAGMGQELYGRFPVFAQALDEVIAELDPRLEREQAGQPDGGSVEWVGRSVREVLFAEPGSERAGLLDRTGWAQPALFAVETALFRLVSSWGVRPAALAGHSIGEITAAHVAGVLSLSDACALVAARARLMQALPSGGAMVAVRAAEKEVAELLAGREGEVSVAAVNGSSSVVIAGVEEAVLALAAVLEGRGVRTRRLRVSHAFHSPLMDPMLADFRALARTLTYSPPRIPLVSTVTGEAAPAERLCSPDYWVDQVRGTVRFADGVRTLHHQGVRAYLELGPDGVLTAMAGDTLAAEPDVVLVPVLRKDRDEQTAAMTALAELHVRGVPVDWRAVLPAGRQVELPTYAFEHRRFWPEATGFRTGDVAVAGSVAADHSLSAAAVGPAVSIPEADTARERLRGLGEAQQYEVLQELVQRHAAAVLGHGDLSAVDFERDFFELGFDSLTATELRNSLVKAVGWEFPLMAVFENKNSAGLARWLRHELATRANTGQATATSAAHGDDTLAELFRGAFRAGKAQEAFGLLYAVARTRPMYDAPVDPREIPRPVPLASGAARPRLICVSSATVTGGVHQYARFAAHFRGERHVSALPLLGYALGEGLPATIDIALGSIAESVVQASEGEPFVLVGHSAGGVLAYGAAGVLEKSGISPEAVVMMDSFHPRAGGDSQMLSEQVLQYILQMETVFGEFNSARLSAMGYWSAIMADIKLADVNAPVLFVQCAEPFSDVEPESDYWRATPFDPSHAVRTIEANHFSMLAEKAADTARLIDGWFRREH</sequence>
<reference evidence="11" key="1">
    <citation type="journal article" date="2019" name="Int. J. Syst. Evol. Microbiol.">
        <title>The Global Catalogue of Microorganisms (GCM) 10K type strain sequencing project: providing services to taxonomists for standard genome sequencing and annotation.</title>
        <authorList>
            <consortium name="The Broad Institute Genomics Platform"/>
            <consortium name="The Broad Institute Genome Sequencing Center for Infectious Disease"/>
            <person name="Wu L."/>
            <person name="Ma J."/>
        </authorList>
    </citation>
    <scope>NUCLEOTIDE SEQUENCE [LARGE SCALE GENOMIC DNA]</scope>
    <source>
        <strain evidence="11">JCM 10083</strain>
    </source>
</reference>
<dbReference type="InterPro" id="IPR009081">
    <property type="entry name" value="PP-bd_ACP"/>
</dbReference>
<evidence type="ECO:0000256" key="7">
    <source>
        <dbReference type="ARBA" id="ARBA00023315"/>
    </source>
</evidence>
<dbReference type="InterPro" id="IPR020806">
    <property type="entry name" value="PKS_PP-bd"/>
</dbReference>
<name>A0ABW2SZW6_9ACTN</name>